<sequence length="54" mass="6163">MVHSLFVACRSPSESKASFRSHLRYLSEVLRLATQSQDLTPYCDLFSSFARDAH</sequence>
<proteinExistence type="predicted"/>
<gene>
    <name evidence="1" type="ORF">LCGC14_0866750</name>
</gene>
<accession>A0A0F9PRF5</accession>
<dbReference type="EMBL" id="LAZR01002656">
    <property type="protein sequence ID" value="KKN27217.1"/>
    <property type="molecule type" value="Genomic_DNA"/>
</dbReference>
<name>A0A0F9PRF5_9ZZZZ</name>
<organism evidence="1">
    <name type="scientific">marine sediment metagenome</name>
    <dbReference type="NCBI Taxonomy" id="412755"/>
    <lineage>
        <taxon>unclassified sequences</taxon>
        <taxon>metagenomes</taxon>
        <taxon>ecological metagenomes</taxon>
    </lineage>
</organism>
<dbReference type="AlphaFoldDB" id="A0A0F9PRF5"/>
<reference evidence="1" key="1">
    <citation type="journal article" date="2015" name="Nature">
        <title>Complex archaea that bridge the gap between prokaryotes and eukaryotes.</title>
        <authorList>
            <person name="Spang A."/>
            <person name="Saw J.H."/>
            <person name="Jorgensen S.L."/>
            <person name="Zaremba-Niedzwiedzka K."/>
            <person name="Martijn J."/>
            <person name="Lind A.E."/>
            <person name="van Eijk R."/>
            <person name="Schleper C."/>
            <person name="Guy L."/>
            <person name="Ettema T.J."/>
        </authorList>
    </citation>
    <scope>NUCLEOTIDE SEQUENCE</scope>
</reference>
<comment type="caution">
    <text evidence="1">The sequence shown here is derived from an EMBL/GenBank/DDBJ whole genome shotgun (WGS) entry which is preliminary data.</text>
</comment>
<evidence type="ECO:0000313" key="1">
    <source>
        <dbReference type="EMBL" id="KKN27217.1"/>
    </source>
</evidence>
<protein>
    <submittedName>
        <fullName evidence="1">Uncharacterized protein</fullName>
    </submittedName>
</protein>